<name>A0A5B0R615_PUCGR</name>
<sequence>MLRAQCPHSPRACRKLRELSQAPRAAKCELAKHAFTARRRLDNGHSTDLMHDDVMGLSGKPCPPPAPGFPFPSGGQNLPVSKTATDVLNHGEGIEGVGGVPSPTLSPSP</sequence>
<evidence type="ECO:0000256" key="1">
    <source>
        <dbReference type="SAM" id="MobiDB-lite"/>
    </source>
</evidence>
<protein>
    <submittedName>
        <fullName evidence="3">Uncharacterized protein</fullName>
    </submittedName>
</protein>
<evidence type="ECO:0000313" key="3">
    <source>
        <dbReference type="EMBL" id="KAA1120435.1"/>
    </source>
</evidence>
<feature type="compositionally biased region" description="Pro residues" evidence="1">
    <location>
        <begin position="61"/>
        <end position="70"/>
    </location>
</feature>
<proteinExistence type="predicted"/>
<dbReference type="Proteomes" id="UP000324748">
    <property type="component" value="Unassembled WGS sequence"/>
</dbReference>
<accession>A0A5B0R615</accession>
<feature type="compositionally biased region" description="Basic and acidic residues" evidence="1">
    <location>
        <begin position="44"/>
        <end position="54"/>
    </location>
</feature>
<gene>
    <name evidence="2" type="ORF">PGT21_005623</name>
    <name evidence="3" type="ORF">PGTUg99_017672</name>
</gene>
<dbReference type="EMBL" id="VSWC01000131">
    <property type="protein sequence ID" value="KAA1080405.1"/>
    <property type="molecule type" value="Genomic_DNA"/>
</dbReference>
<evidence type="ECO:0000313" key="5">
    <source>
        <dbReference type="Proteomes" id="UP000325313"/>
    </source>
</evidence>
<feature type="region of interest" description="Disordered" evidence="1">
    <location>
        <begin position="44"/>
        <end position="81"/>
    </location>
</feature>
<evidence type="ECO:0000313" key="2">
    <source>
        <dbReference type="EMBL" id="KAA1080405.1"/>
    </source>
</evidence>
<reference evidence="4 5" key="1">
    <citation type="submission" date="2019-05" db="EMBL/GenBank/DDBJ databases">
        <title>Emergence of the Ug99 lineage of the wheat stem rust pathogen through somatic hybridization.</title>
        <authorList>
            <person name="Li F."/>
            <person name="Upadhyaya N.M."/>
            <person name="Sperschneider J."/>
            <person name="Matny O."/>
            <person name="Nguyen-Phuc H."/>
            <person name="Mago R."/>
            <person name="Raley C."/>
            <person name="Miller M.E."/>
            <person name="Silverstein K.A.T."/>
            <person name="Henningsen E."/>
            <person name="Hirsch C.D."/>
            <person name="Visser B."/>
            <person name="Pretorius Z.A."/>
            <person name="Steffenson B.J."/>
            <person name="Schwessinger B."/>
            <person name="Dodds P.N."/>
            <person name="Figueroa M."/>
        </authorList>
    </citation>
    <scope>NUCLEOTIDE SEQUENCE [LARGE SCALE GENOMIC DNA]</scope>
    <source>
        <strain evidence="2">21-0</strain>
        <strain evidence="3 5">Ug99</strain>
    </source>
</reference>
<dbReference type="Proteomes" id="UP000325313">
    <property type="component" value="Unassembled WGS sequence"/>
</dbReference>
<comment type="caution">
    <text evidence="3">The sequence shown here is derived from an EMBL/GenBank/DDBJ whole genome shotgun (WGS) entry which is preliminary data.</text>
</comment>
<dbReference type="EMBL" id="VDEP01000244">
    <property type="protein sequence ID" value="KAA1120435.1"/>
    <property type="molecule type" value="Genomic_DNA"/>
</dbReference>
<feature type="region of interest" description="Disordered" evidence="1">
    <location>
        <begin position="90"/>
        <end position="109"/>
    </location>
</feature>
<dbReference type="AlphaFoldDB" id="A0A5B0R615"/>
<keyword evidence="4" id="KW-1185">Reference proteome</keyword>
<evidence type="ECO:0000313" key="4">
    <source>
        <dbReference type="Proteomes" id="UP000324748"/>
    </source>
</evidence>
<organism evidence="3 5">
    <name type="scientific">Puccinia graminis f. sp. tritici</name>
    <dbReference type="NCBI Taxonomy" id="56615"/>
    <lineage>
        <taxon>Eukaryota</taxon>
        <taxon>Fungi</taxon>
        <taxon>Dikarya</taxon>
        <taxon>Basidiomycota</taxon>
        <taxon>Pucciniomycotina</taxon>
        <taxon>Pucciniomycetes</taxon>
        <taxon>Pucciniales</taxon>
        <taxon>Pucciniaceae</taxon>
        <taxon>Puccinia</taxon>
    </lineage>
</organism>